<keyword evidence="8" id="KW-1185">Reference proteome</keyword>
<evidence type="ECO:0000259" key="6">
    <source>
        <dbReference type="Pfam" id="PF07291"/>
    </source>
</evidence>
<evidence type="ECO:0000256" key="2">
    <source>
        <dbReference type="ARBA" id="ARBA00022692"/>
    </source>
</evidence>
<keyword evidence="4 5" id="KW-0472">Membrane</keyword>
<evidence type="ECO:0000256" key="5">
    <source>
        <dbReference type="SAM" id="Phobius"/>
    </source>
</evidence>
<evidence type="ECO:0000313" key="7">
    <source>
        <dbReference type="EMBL" id="OKL53967.1"/>
    </source>
</evidence>
<keyword evidence="2 5" id="KW-0812">Transmembrane</keyword>
<proteinExistence type="predicted"/>
<dbReference type="GO" id="GO:0030416">
    <property type="term" value="P:methylamine metabolic process"/>
    <property type="evidence" value="ECO:0007669"/>
    <property type="project" value="InterPro"/>
</dbReference>
<sequence>MVAILCASGIGKLVSPTPMGQQIATWRRLAVPKALAKPWAVTALPYGELAIALGLLLPGIAGTIAAVAAVILVAIFTLLVASAVATGRGVPCHCFGAASAPMSQATVFRNIGFLVLASLALVGHLRGDGPIDLALRAPGTAAIALLVVAAAALSAWGFYRDDADLREVRATQEYEQQLYRALADQRDELEVAYVRHPVPDLDVVTANGEARSLLTFLTQQAGLVISLSSSCSACQDVIDQLPRIRKRIGSIVAVYALIEDGDEFQLPGGAEGVIVLRDPQRRVARVMRLGNPGAVLLGTDAKLAGGPVKGSKDVIEFVEDIAAELRVSGLLA</sequence>
<evidence type="ECO:0000256" key="4">
    <source>
        <dbReference type="ARBA" id="ARBA00023136"/>
    </source>
</evidence>
<dbReference type="Proteomes" id="UP000185628">
    <property type="component" value="Unassembled WGS sequence"/>
</dbReference>
<dbReference type="InterPro" id="IPR009908">
    <property type="entry name" value="Methylamine_util_MauE"/>
</dbReference>
<comment type="caution">
    <text evidence="7">The sequence shown here is derived from an EMBL/GenBank/DDBJ whole genome shotgun (WGS) entry which is preliminary data.</text>
</comment>
<feature type="transmembrane region" description="Helical" evidence="5">
    <location>
        <begin position="107"/>
        <end position="125"/>
    </location>
</feature>
<feature type="transmembrane region" description="Helical" evidence="5">
    <location>
        <begin position="137"/>
        <end position="159"/>
    </location>
</feature>
<dbReference type="AlphaFoldDB" id="A0A1Q5Q2C8"/>
<feature type="domain" description="Methylamine utilisation protein MauE" evidence="6">
    <location>
        <begin position="2"/>
        <end position="122"/>
    </location>
</feature>
<comment type="subcellular location">
    <subcellularLocation>
        <location evidence="1">Membrane</location>
        <topology evidence="1">Multi-pass membrane protein</topology>
    </subcellularLocation>
</comment>
<dbReference type="GO" id="GO:0016020">
    <property type="term" value="C:membrane"/>
    <property type="evidence" value="ECO:0007669"/>
    <property type="project" value="UniProtKB-SubCell"/>
</dbReference>
<dbReference type="Pfam" id="PF07291">
    <property type="entry name" value="MauE"/>
    <property type="match status" value="1"/>
</dbReference>
<protein>
    <recommendedName>
        <fullName evidence="6">Methylamine utilisation protein MauE domain-containing protein</fullName>
    </recommendedName>
</protein>
<name>A0A1Q5Q2C8_9ACTO</name>
<keyword evidence="3 5" id="KW-1133">Transmembrane helix</keyword>
<evidence type="ECO:0000256" key="1">
    <source>
        <dbReference type="ARBA" id="ARBA00004141"/>
    </source>
</evidence>
<feature type="transmembrane region" description="Helical" evidence="5">
    <location>
        <begin position="63"/>
        <end position="86"/>
    </location>
</feature>
<reference evidence="8" key="1">
    <citation type="submission" date="2016-12" db="EMBL/GenBank/DDBJ databases">
        <authorList>
            <person name="Meng X."/>
        </authorList>
    </citation>
    <scope>NUCLEOTIDE SEQUENCE [LARGE SCALE GENOMIC DNA]</scope>
    <source>
        <strain evidence="8">DSM 19116</strain>
    </source>
</reference>
<feature type="transmembrane region" description="Helical" evidence="5">
    <location>
        <begin position="38"/>
        <end position="57"/>
    </location>
</feature>
<accession>A0A1Q5Q2C8</accession>
<evidence type="ECO:0000256" key="3">
    <source>
        <dbReference type="ARBA" id="ARBA00022989"/>
    </source>
</evidence>
<gene>
    <name evidence="7" type="ORF">BSZ39_06595</name>
</gene>
<organism evidence="7 8">
    <name type="scientific">Bowdeniella nasicola</name>
    <dbReference type="NCBI Taxonomy" id="208480"/>
    <lineage>
        <taxon>Bacteria</taxon>
        <taxon>Bacillati</taxon>
        <taxon>Actinomycetota</taxon>
        <taxon>Actinomycetes</taxon>
        <taxon>Actinomycetales</taxon>
        <taxon>Actinomycetaceae</taxon>
        <taxon>Bowdeniella</taxon>
    </lineage>
</organism>
<dbReference type="EMBL" id="MQVR01000032">
    <property type="protein sequence ID" value="OKL53967.1"/>
    <property type="molecule type" value="Genomic_DNA"/>
</dbReference>
<dbReference type="UniPathway" id="UPA00895"/>
<evidence type="ECO:0000313" key="8">
    <source>
        <dbReference type="Proteomes" id="UP000185628"/>
    </source>
</evidence>